<organism evidence="2">
    <name type="scientific">Puccinia triticina (isolate 1-1 / race 1 (BBBD))</name>
    <name type="common">Brown leaf rust fungus</name>
    <dbReference type="NCBI Taxonomy" id="630390"/>
    <lineage>
        <taxon>Eukaryota</taxon>
        <taxon>Fungi</taxon>
        <taxon>Dikarya</taxon>
        <taxon>Basidiomycota</taxon>
        <taxon>Pucciniomycotina</taxon>
        <taxon>Pucciniomycetes</taxon>
        <taxon>Pucciniales</taxon>
        <taxon>Pucciniaceae</taxon>
        <taxon>Puccinia</taxon>
    </lineage>
</organism>
<reference evidence="2" key="1">
    <citation type="submission" date="2009-11" db="EMBL/GenBank/DDBJ databases">
        <authorList>
            <consortium name="The Broad Institute Genome Sequencing Platform"/>
            <person name="Ward D."/>
            <person name="Feldgarden M."/>
            <person name="Earl A."/>
            <person name="Young S.K."/>
            <person name="Zeng Q."/>
            <person name="Koehrsen M."/>
            <person name="Alvarado L."/>
            <person name="Berlin A."/>
            <person name="Bochicchio J."/>
            <person name="Borenstein D."/>
            <person name="Chapman S.B."/>
            <person name="Chen Z."/>
            <person name="Engels R."/>
            <person name="Freedman E."/>
            <person name="Gellesch M."/>
            <person name="Goldberg J."/>
            <person name="Griggs A."/>
            <person name="Gujja S."/>
            <person name="Heilman E."/>
            <person name="Heiman D."/>
            <person name="Hepburn T."/>
            <person name="Howarth C."/>
            <person name="Jen D."/>
            <person name="Larson L."/>
            <person name="Lewis B."/>
            <person name="Mehta T."/>
            <person name="Park D."/>
            <person name="Pearson M."/>
            <person name="Roberts A."/>
            <person name="Saif S."/>
            <person name="Shea T."/>
            <person name="Shenoy N."/>
            <person name="Sisk P."/>
            <person name="Stolte C."/>
            <person name="Sykes S."/>
            <person name="Thomson T."/>
            <person name="Walk T."/>
            <person name="White J."/>
            <person name="Yandava C."/>
            <person name="Izard J."/>
            <person name="Baranova O.V."/>
            <person name="Blanton J.M."/>
            <person name="Tanner A.C."/>
            <person name="Dewhirst F.E."/>
            <person name="Haas B."/>
            <person name="Nusbaum C."/>
            <person name="Birren B."/>
        </authorList>
    </citation>
    <scope>NUCLEOTIDE SEQUENCE [LARGE SCALE GENOMIC DNA]</scope>
    <source>
        <strain evidence="2">1-1 BBBD Race 1</strain>
    </source>
</reference>
<evidence type="ECO:0000313" key="2">
    <source>
        <dbReference type="EMBL" id="OAV95151.1"/>
    </source>
</evidence>
<sequence>MVHRFDPETTQTVDVVVDALHSLACKLTRTYSNKAAEYSQGGISPEESARRKTALVEISTNLLPCLRQQLTDLLASLDIADLERVPNPRLLATLHILKKAGVTLDQISHATRSVTLSPPPAPSRFEDHDCGILKSYRSALLKSAISELIDTHLCSLFNQTVLFLEHWKSANNPGLSADPPPAEHDAIEQRKKIISLIALSNKSIEHLIAWLQLGNDSEVLRYIYKPQIGQLNSNLAELTQRIGLPLPPVPKKKRNSGDSDDDSQSDDDHAPSDHQSKNQNNSSQSKPDQAERGSGGGGGGPDDDEEEEEEEEDDDDESEFDSDYSESNTSSGQSEDMPVRRATVELAKESLPMIKLIRIFFNKILRTRSNKAPFVLDERISSGELQALMDRLLTLIETLNEFVSILLSIYDEDDLGEEEFDRLWRKSSSLPDAVDTSLLHLAFHLVPVDDQHLTAQDPLAPNPFNTCFFELRERLGCAAASIRWGLSFFSQTVFD</sequence>
<protein>
    <submittedName>
        <fullName evidence="2 3">Uncharacterized protein</fullName>
    </submittedName>
</protein>
<feature type="compositionally biased region" description="Low complexity" evidence="1">
    <location>
        <begin position="277"/>
        <end position="286"/>
    </location>
</feature>
<dbReference type="STRING" id="630390.A0A180GRH1"/>
<feature type="region of interest" description="Disordered" evidence="1">
    <location>
        <begin position="243"/>
        <end position="339"/>
    </location>
</feature>
<dbReference type="Gene3D" id="1.20.1410.10">
    <property type="entry name" value="I/LWEQ domain"/>
    <property type="match status" value="1"/>
</dbReference>
<dbReference type="OrthoDB" id="2502300at2759"/>
<evidence type="ECO:0000313" key="4">
    <source>
        <dbReference type="Proteomes" id="UP000005240"/>
    </source>
</evidence>
<dbReference type="Proteomes" id="UP000005240">
    <property type="component" value="Unassembled WGS sequence"/>
</dbReference>
<dbReference type="PANTHER" id="PTHR33069">
    <property type="entry name" value="CHROMOSOME 7, WHOLE GENOME SHOTGUN SEQUENCE-RELATED"/>
    <property type="match status" value="1"/>
</dbReference>
<reference evidence="3" key="4">
    <citation type="submission" date="2025-05" db="UniProtKB">
        <authorList>
            <consortium name="EnsemblFungi"/>
        </authorList>
    </citation>
    <scope>IDENTIFICATION</scope>
    <source>
        <strain evidence="3">isolate 1-1 / race 1 (BBBD)</strain>
    </source>
</reference>
<dbReference type="EnsemblFungi" id="PTTG_03840-t43_1">
    <property type="protein sequence ID" value="PTTG_03840-t43_1-p1"/>
    <property type="gene ID" value="PTTG_03840"/>
</dbReference>
<reference evidence="2" key="2">
    <citation type="submission" date="2016-05" db="EMBL/GenBank/DDBJ databases">
        <title>Comparative analysis highlights variable genome content of wheat rusts and divergence of the mating loci.</title>
        <authorList>
            <person name="Cuomo C.A."/>
            <person name="Bakkeren G."/>
            <person name="Szabo L."/>
            <person name="Khalil H."/>
            <person name="Joly D."/>
            <person name="Goldberg J."/>
            <person name="Young S."/>
            <person name="Zeng Q."/>
            <person name="Fellers J."/>
        </authorList>
    </citation>
    <scope>NUCLEOTIDE SEQUENCE [LARGE SCALE GENOMIC DNA]</scope>
    <source>
        <strain evidence="2">1-1 BBBD Race 1</strain>
    </source>
</reference>
<reference evidence="3 4" key="3">
    <citation type="journal article" date="2017" name="G3 (Bethesda)">
        <title>Comparative analysis highlights variable genome content of wheat rusts and divergence of the mating loci.</title>
        <authorList>
            <person name="Cuomo C.A."/>
            <person name="Bakkeren G."/>
            <person name="Khalil H.B."/>
            <person name="Panwar V."/>
            <person name="Joly D."/>
            <person name="Linning R."/>
            <person name="Sakthikumar S."/>
            <person name="Song X."/>
            <person name="Adiconis X."/>
            <person name="Fan L."/>
            <person name="Goldberg J.M."/>
            <person name="Levin J.Z."/>
            <person name="Young S."/>
            <person name="Zeng Q."/>
            <person name="Anikster Y."/>
            <person name="Bruce M."/>
            <person name="Wang M."/>
            <person name="Yin C."/>
            <person name="McCallum B."/>
            <person name="Szabo L.J."/>
            <person name="Hulbert S."/>
            <person name="Chen X."/>
            <person name="Fellers J.P."/>
        </authorList>
    </citation>
    <scope>NUCLEOTIDE SEQUENCE</scope>
    <source>
        <strain evidence="4">Isolate 1-1 / race 1 (BBBD)</strain>
        <strain evidence="3">isolate 1-1 / race 1 (BBBD)</strain>
    </source>
</reference>
<proteinExistence type="predicted"/>
<evidence type="ECO:0000313" key="3">
    <source>
        <dbReference type="EnsemblFungi" id="PTTG_03840-t43_1-p1"/>
    </source>
</evidence>
<dbReference type="PANTHER" id="PTHR33069:SF3">
    <property type="entry name" value="DYNEIN HEAVY CHAIN TAIL DOMAIN-CONTAINING PROTEIN"/>
    <property type="match status" value="1"/>
</dbReference>
<dbReference type="EMBL" id="ADAS02000032">
    <property type="protein sequence ID" value="OAV95151.1"/>
    <property type="molecule type" value="Genomic_DNA"/>
</dbReference>
<feature type="compositionally biased region" description="Basic and acidic residues" evidence="1">
    <location>
        <begin position="266"/>
        <end position="276"/>
    </location>
</feature>
<name>A0A180GRH1_PUCT1</name>
<keyword evidence="4" id="KW-1185">Reference proteome</keyword>
<accession>A0A180GRH1</accession>
<feature type="compositionally biased region" description="Acidic residues" evidence="1">
    <location>
        <begin position="301"/>
        <end position="324"/>
    </location>
</feature>
<evidence type="ECO:0000256" key="1">
    <source>
        <dbReference type="SAM" id="MobiDB-lite"/>
    </source>
</evidence>
<dbReference type="AlphaFoldDB" id="A0A180GRH1"/>
<gene>
    <name evidence="2" type="ORF">PTTG_03840</name>
</gene>
<dbReference type="VEuPathDB" id="FungiDB:PTTG_03840"/>